<name>A0A2P2QC40_RHIMU</name>
<organism evidence="1">
    <name type="scientific">Rhizophora mucronata</name>
    <name type="common">Asiatic mangrove</name>
    <dbReference type="NCBI Taxonomy" id="61149"/>
    <lineage>
        <taxon>Eukaryota</taxon>
        <taxon>Viridiplantae</taxon>
        <taxon>Streptophyta</taxon>
        <taxon>Embryophyta</taxon>
        <taxon>Tracheophyta</taxon>
        <taxon>Spermatophyta</taxon>
        <taxon>Magnoliopsida</taxon>
        <taxon>eudicotyledons</taxon>
        <taxon>Gunneridae</taxon>
        <taxon>Pentapetalae</taxon>
        <taxon>rosids</taxon>
        <taxon>fabids</taxon>
        <taxon>Malpighiales</taxon>
        <taxon>Rhizophoraceae</taxon>
        <taxon>Rhizophora</taxon>
    </lineage>
</organism>
<dbReference type="AlphaFoldDB" id="A0A2P2QC40"/>
<accession>A0A2P2QC40</accession>
<evidence type="ECO:0000313" key="1">
    <source>
        <dbReference type="EMBL" id="MBX64535.1"/>
    </source>
</evidence>
<sequence length="24" mass="3054">MEFDRMTLERSSMMDLSDIWYSYF</sequence>
<dbReference type="EMBL" id="GGEC01084051">
    <property type="protein sequence ID" value="MBX64535.1"/>
    <property type="molecule type" value="Transcribed_RNA"/>
</dbReference>
<proteinExistence type="predicted"/>
<protein>
    <submittedName>
        <fullName evidence="1">Uncharacterized protein</fullName>
    </submittedName>
</protein>
<reference evidence="1" key="1">
    <citation type="submission" date="2018-02" db="EMBL/GenBank/DDBJ databases">
        <title>Rhizophora mucronata_Transcriptome.</title>
        <authorList>
            <person name="Meera S.P."/>
            <person name="Sreeshan A."/>
            <person name="Augustine A."/>
        </authorList>
    </citation>
    <scope>NUCLEOTIDE SEQUENCE</scope>
    <source>
        <tissue evidence="1">Leaf</tissue>
    </source>
</reference>